<accession>A0A2P2QWV6</accession>
<dbReference type="AlphaFoldDB" id="A0A2P2QWV6"/>
<name>A0A2P2QWV6_RHIMU</name>
<organism evidence="1">
    <name type="scientific">Rhizophora mucronata</name>
    <name type="common">Asiatic mangrove</name>
    <dbReference type="NCBI Taxonomy" id="61149"/>
    <lineage>
        <taxon>Eukaryota</taxon>
        <taxon>Viridiplantae</taxon>
        <taxon>Streptophyta</taxon>
        <taxon>Embryophyta</taxon>
        <taxon>Tracheophyta</taxon>
        <taxon>Spermatophyta</taxon>
        <taxon>Magnoliopsida</taxon>
        <taxon>eudicotyledons</taxon>
        <taxon>Gunneridae</taxon>
        <taxon>Pentapetalae</taxon>
        <taxon>rosids</taxon>
        <taxon>fabids</taxon>
        <taxon>Malpighiales</taxon>
        <taxon>Rhizophoraceae</taxon>
        <taxon>Rhizophora</taxon>
    </lineage>
</organism>
<evidence type="ECO:0000313" key="1">
    <source>
        <dbReference type="EMBL" id="MBX71435.1"/>
    </source>
</evidence>
<sequence length="41" mass="4663">MVSLFCDLKVTSSNCKQGAKCLIHRTLKIKTTIHLFKVSIR</sequence>
<reference evidence="1" key="1">
    <citation type="submission" date="2018-02" db="EMBL/GenBank/DDBJ databases">
        <title>Rhizophora mucronata_Transcriptome.</title>
        <authorList>
            <person name="Meera S.P."/>
            <person name="Sreeshan A."/>
            <person name="Augustine A."/>
        </authorList>
    </citation>
    <scope>NUCLEOTIDE SEQUENCE</scope>
    <source>
        <tissue evidence="1">Leaf</tissue>
    </source>
</reference>
<protein>
    <submittedName>
        <fullName evidence="1">Uncharacterized protein</fullName>
    </submittedName>
</protein>
<dbReference type="EMBL" id="GGEC01090951">
    <property type="protein sequence ID" value="MBX71435.1"/>
    <property type="molecule type" value="Transcribed_RNA"/>
</dbReference>
<proteinExistence type="predicted"/>